<evidence type="ECO:0000256" key="6">
    <source>
        <dbReference type="RuleBase" id="RU000485"/>
    </source>
</evidence>
<comment type="function">
    <text evidence="5">Catalyzes the oxidative decarboxylation of 6-phosphogluconate to ribulose 5-phosphate and CO(2), with concomitant reduction of NADP to NADPH.</text>
</comment>
<dbReference type="SUPFAM" id="SSF51735">
    <property type="entry name" value="NAD(P)-binding Rossmann-fold domains"/>
    <property type="match status" value="1"/>
</dbReference>
<organism evidence="9 10">
    <name type="scientific">Ornithinimicrobium pekingense</name>
    <dbReference type="NCBI Taxonomy" id="384677"/>
    <lineage>
        <taxon>Bacteria</taxon>
        <taxon>Bacillati</taxon>
        <taxon>Actinomycetota</taxon>
        <taxon>Actinomycetes</taxon>
        <taxon>Micrococcales</taxon>
        <taxon>Ornithinimicrobiaceae</taxon>
        <taxon>Ornithinimicrobium</taxon>
    </lineage>
</organism>
<dbReference type="InterPro" id="IPR036291">
    <property type="entry name" value="NAD(P)-bd_dom_sf"/>
</dbReference>
<evidence type="ECO:0000256" key="7">
    <source>
        <dbReference type="SAM" id="MobiDB-lite"/>
    </source>
</evidence>
<dbReference type="Gene3D" id="1.20.5.320">
    <property type="entry name" value="6-Phosphogluconate Dehydrogenase, domain 3"/>
    <property type="match status" value="1"/>
</dbReference>
<sequence length="519" mass="54271">MTSRPTSSSSQQPPAAPAEAATERPAESVDPTQAPAAVPSSVPTAGQAAVGVVGMAVMGRNLARNLARHGHVVALYNRTPARTDAVVAEHGSEGTFLPAADLGTFVASLARPRRIIVMVQAGPGTDAVIDSLVPLLEEGDIVVDGGNAHYADTRRREQRLRAEGLHFVGAGISGGEVGALEGPSIMPGGSPESYAALGPVLESIAATVDGEPCCAHMGPDGAGHFVKMVHNGIEYADMQFIGEAYDLLRAGGVDPGAAADIFRGWNEGDLDSYLVEVTAEVLAQRDARTGGALVDSIVDAAGQKGTGSWTVQAALELGVPVNAIAESVFARSASSHPELRTAARAALTGPARDTLDAGGADLVEDVRQTLWAAKVVAYAQGLHLIRVASDVYGWGIDISEVARIWRAGCIIRARLLERIRGEYAAQDLTTLLEAPGIRAGLTEAQDGWRRVVGAAARAGVPTPGFSAALAYYDTLRAERLPAALVQGQRDYFGAHTYRRVDDEGAFHTDWSGDRSELRV</sequence>
<keyword evidence="3 5" id="KW-0560">Oxidoreductase</keyword>
<evidence type="ECO:0000259" key="8">
    <source>
        <dbReference type="SMART" id="SM01350"/>
    </source>
</evidence>
<dbReference type="Gene3D" id="3.40.50.720">
    <property type="entry name" value="NAD(P)-binding Rossmann-like Domain"/>
    <property type="match status" value="1"/>
</dbReference>
<dbReference type="InterPro" id="IPR006113">
    <property type="entry name" value="6PGDH_Gnd/GntZ"/>
</dbReference>
<dbReference type="InterPro" id="IPR008927">
    <property type="entry name" value="6-PGluconate_DH-like_C_sf"/>
</dbReference>
<comment type="pathway">
    <text evidence="5 6">Carbohydrate degradation; pentose phosphate pathway; D-ribulose 5-phosphate from D-glucose 6-phosphate (oxidative stage): step 3/3.</text>
</comment>
<name>A0ABQ2F7Z8_9MICO</name>
<evidence type="ECO:0000256" key="5">
    <source>
        <dbReference type="PIRNR" id="PIRNR000109"/>
    </source>
</evidence>
<dbReference type="PRINTS" id="PR00076">
    <property type="entry name" value="6PGDHDRGNASE"/>
</dbReference>
<reference evidence="10" key="1">
    <citation type="journal article" date="2019" name="Int. J. Syst. Evol. Microbiol.">
        <title>The Global Catalogue of Microorganisms (GCM) 10K type strain sequencing project: providing services to taxonomists for standard genome sequencing and annotation.</title>
        <authorList>
            <consortium name="The Broad Institute Genomics Platform"/>
            <consortium name="The Broad Institute Genome Sequencing Center for Infectious Disease"/>
            <person name="Wu L."/>
            <person name="Ma J."/>
        </authorList>
    </citation>
    <scope>NUCLEOTIDE SEQUENCE [LARGE SCALE GENOMIC DNA]</scope>
    <source>
        <strain evidence="10">CGMCC 1.5362</strain>
    </source>
</reference>
<dbReference type="Proteomes" id="UP000662111">
    <property type="component" value="Unassembled WGS sequence"/>
</dbReference>
<keyword evidence="5 6" id="KW-0521">NADP</keyword>
<dbReference type="EC" id="1.1.1.44" evidence="5 6"/>
<proteinExistence type="inferred from homology"/>
<dbReference type="InterPro" id="IPR006115">
    <property type="entry name" value="6PGDH_NADP-bd"/>
</dbReference>
<protein>
    <recommendedName>
        <fullName evidence="5 6">6-phosphogluconate dehydrogenase, decarboxylating</fullName>
        <ecNumber evidence="5 6">1.1.1.44</ecNumber>
    </recommendedName>
</protein>
<dbReference type="InterPro" id="IPR006183">
    <property type="entry name" value="Pgluconate_DH"/>
</dbReference>
<comment type="similarity">
    <text evidence="1 5 6">Belongs to the 6-phosphogluconate dehydrogenase family.</text>
</comment>
<comment type="catalytic activity">
    <reaction evidence="5 6">
        <text>6-phospho-D-gluconate + NADP(+) = D-ribulose 5-phosphate + CO2 + NADPH</text>
        <dbReference type="Rhea" id="RHEA:10116"/>
        <dbReference type="ChEBI" id="CHEBI:16526"/>
        <dbReference type="ChEBI" id="CHEBI:57783"/>
        <dbReference type="ChEBI" id="CHEBI:58121"/>
        <dbReference type="ChEBI" id="CHEBI:58349"/>
        <dbReference type="ChEBI" id="CHEBI:58759"/>
        <dbReference type="EC" id="1.1.1.44"/>
    </reaction>
</comment>
<keyword evidence="4 6" id="KW-0311">Gluconate utilization</keyword>
<dbReference type="PIRSF" id="PIRSF000109">
    <property type="entry name" value="6PGD"/>
    <property type="match status" value="1"/>
</dbReference>
<evidence type="ECO:0000256" key="3">
    <source>
        <dbReference type="ARBA" id="ARBA00023002"/>
    </source>
</evidence>
<comment type="subunit">
    <text evidence="2 5">Homodimer.</text>
</comment>
<evidence type="ECO:0000256" key="1">
    <source>
        <dbReference type="ARBA" id="ARBA00008419"/>
    </source>
</evidence>
<dbReference type="EMBL" id="BMLB01000002">
    <property type="protein sequence ID" value="GGK62169.1"/>
    <property type="molecule type" value="Genomic_DNA"/>
</dbReference>
<dbReference type="SMART" id="SM01350">
    <property type="entry name" value="6PGD"/>
    <property type="match status" value="1"/>
</dbReference>
<feature type="region of interest" description="Disordered" evidence="7">
    <location>
        <begin position="1"/>
        <end position="43"/>
    </location>
</feature>
<evidence type="ECO:0000256" key="2">
    <source>
        <dbReference type="ARBA" id="ARBA00011738"/>
    </source>
</evidence>
<comment type="caution">
    <text evidence="9">The sequence shown here is derived from an EMBL/GenBank/DDBJ whole genome shotgun (WGS) entry which is preliminary data.</text>
</comment>
<evidence type="ECO:0000256" key="4">
    <source>
        <dbReference type="ARBA" id="ARBA00023064"/>
    </source>
</evidence>
<dbReference type="InterPro" id="IPR013328">
    <property type="entry name" value="6PGD_dom2"/>
</dbReference>
<dbReference type="InterPro" id="IPR006184">
    <property type="entry name" value="6PGdom_BS"/>
</dbReference>
<gene>
    <name evidence="9" type="primary">gnd</name>
    <name evidence="9" type="ORF">GCM10011509_08220</name>
</gene>
<dbReference type="RefSeq" id="WP_022920669.1">
    <property type="nucleotide sequence ID" value="NZ_BMLB01000002.1"/>
</dbReference>
<dbReference type="NCBIfam" id="NF006765">
    <property type="entry name" value="PRK09287.1"/>
    <property type="match status" value="1"/>
</dbReference>
<dbReference type="PROSITE" id="PS00461">
    <property type="entry name" value="6PGD"/>
    <property type="match status" value="1"/>
</dbReference>
<keyword evidence="5 6" id="KW-0570">Pentose shunt</keyword>
<dbReference type="SUPFAM" id="SSF48179">
    <property type="entry name" value="6-phosphogluconate dehydrogenase C-terminal domain-like"/>
    <property type="match status" value="1"/>
</dbReference>
<feature type="domain" description="6-phosphogluconate dehydrogenase C-terminal" evidence="8">
    <location>
        <begin position="223"/>
        <end position="511"/>
    </location>
</feature>
<feature type="compositionally biased region" description="Low complexity" evidence="7">
    <location>
        <begin position="1"/>
        <end position="20"/>
    </location>
</feature>
<dbReference type="Pfam" id="PF00393">
    <property type="entry name" value="6PGD"/>
    <property type="match status" value="1"/>
</dbReference>
<feature type="compositionally biased region" description="Low complexity" evidence="7">
    <location>
        <begin position="31"/>
        <end position="43"/>
    </location>
</feature>
<accession>A0ABQ2F7Z8</accession>
<dbReference type="InterPro" id="IPR006114">
    <property type="entry name" value="6PGDH_C"/>
</dbReference>
<keyword evidence="10" id="KW-1185">Reference proteome</keyword>
<dbReference type="Pfam" id="PF03446">
    <property type="entry name" value="NAD_binding_2"/>
    <property type="match status" value="1"/>
</dbReference>
<dbReference type="Gene3D" id="1.10.1040.10">
    <property type="entry name" value="N-(1-d-carboxylethyl)-l-norvaline Dehydrogenase, domain 2"/>
    <property type="match status" value="1"/>
</dbReference>
<evidence type="ECO:0000313" key="10">
    <source>
        <dbReference type="Proteomes" id="UP000662111"/>
    </source>
</evidence>
<dbReference type="PANTHER" id="PTHR11811">
    <property type="entry name" value="6-PHOSPHOGLUCONATE DEHYDROGENASE"/>
    <property type="match status" value="1"/>
</dbReference>
<evidence type="ECO:0000313" key="9">
    <source>
        <dbReference type="EMBL" id="GGK62169.1"/>
    </source>
</evidence>
<dbReference type="NCBIfam" id="TIGR00873">
    <property type="entry name" value="gnd"/>
    <property type="match status" value="1"/>
</dbReference>